<dbReference type="Pfam" id="PF16216">
    <property type="entry name" value="GxGYxYP_N"/>
    <property type="match status" value="1"/>
</dbReference>
<dbReference type="InterPro" id="IPR025832">
    <property type="entry name" value="GxGYxYP_C"/>
</dbReference>
<dbReference type="InterPro" id="IPR038410">
    <property type="entry name" value="GxGYxYP_C_sf"/>
</dbReference>
<name>A0A6J4HLM4_9BACT</name>
<evidence type="ECO:0000259" key="3">
    <source>
        <dbReference type="Pfam" id="PF14323"/>
    </source>
</evidence>
<protein>
    <submittedName>
        <fullName evidence="7">Uncharacterized protein</fullName>
    </submittedName>
</protein>
<evidence type="ECO:0000256" key="2">
    <source>
        <dbReference type="SAM" id="Phobius"/>
    </source>
</evidence>
<organism evidence="7">
    <name type="scientific">uncultured Armatimonadetes bacterium</name>
    <dbReference type="NCBI Taxonomy" id="157466"/>
    <lineage>
        <taxon>Bacteria</taxon>
        <taxon>Bacillati</taxon>
        <taxon>Armatimonadota</taxon>
        <taxon>environmental samples</taxon>
    </lineage>
</organism>
<evidence type="ECO:0000259" key="4">
    <source>
        <dbReference type="Pfam" id="PF16216"/>
    </source>
</evidence>
<feature type="domain" description="GxGYxYP putative glycoside hydrolase first N-terminal" evidence="4">
    <location>
        <begin position="502"/>
        <end position="570"/>
    </location>
</feature>
<dbReference type="Pfam" id="PF14323">
    <property type="entry name" value="GxGYxYP_C"/>
    <property type="match status" value="1"/>
</dbReference>
<evidence type="ECO:0000256" key="1">
    <source>
        <dbReference type="SAM" id="MobiDB-lite"/>
    </source>
</evidence>
<reference evidence="7" key="1">
    <citation type="submission" date="2020-02" db="EMBL/GenBank/DDBJ databases">
        <authorList>
            <person name="Meier V. D."/>
        </authorList>
    </citation>
    <scope>NUCLEOTIDE SEQUENCE</scope>
    <source>
        <strain evidence="7">AVDCRST_MAG63</strain>
    </source>
</reference>
<dbReference type="Pfam" id="PF20958">
    <property type="entry name" value="GxGYxYP_N_3rd"/>
    <property type="match status" value="1"/>
</dbReference>
<keyword evidence="2" id="KW-0812">Transmembrane</keyword>
<sequence length="1000" mass="108803">MNLLITKDPDGSRAGAASASLLTAAFRGSAVVVTAALALFIAGRAMAAQTVRTAAGPRVAVFAQPGFPFYGVNPTVAPQQIAADLRAAGVAADLLDADALARPDRFNANRYAAVIFTYGNTYPADAFANLKRFHRAGGSLVTTGIPFTHPTARRTARDWEATPSWGPAVHLAPGEGPRPGANALRLQTQPDNWTGVSSARFAVRPGDAVVVSVALRETGGPPRARRAATAGEQDDNLYIRFFDTTGKYLEQRGVRLTPASPAWRTFAARAAAPAGAAHADLSVQLRRGGHRFLVADFAARVNDRPVSLPNADLSRRGSGFLDLGHDDAPARWGPDGIGIGGFAGPGDPDKPAPARVSPGDPLKLSRLFSGRPVVPQRPAPQWLDRASVPKGVRVIPAVGEPSRPLVALVVHGSGAFKGAVDAWTFRAVEGEQEYFDTRQILARATVAVLARRRLLNRSAETVAFRALDALPRPAAYANLTLPRPARRYTTFQPKMPPPARRLYVADVRRLSPDEKLLLISLQGVVNRKQPRVYLLFDDDDQRWLDEMRRQKETGAPIPVADPWSLVDTFRGELKGAVVCDPKVYVSPCVAVSLAGMDDLLVAKTPQLAARARMPVTVDLRGKFKDNADALRYLRTYVAPRLDPYLTCTLDPAVFHQGALDSVIAARGSVFWITGPQAQHLPGADQLREMEEIKALLARMPLGAVVRGFWWHGDGIGLQESAGVALAGRFGKVTLVSDLITNLSVHSGVRADRLTQKPRAPAPPLDRGKVYVAFTMSDGDNLVTWRSYFRRYFDDPVRGTIPVGWGMSPAILDLAPSWARWYYEQATPNDEFLCDVSGVAYMYPSSWGTALKDRDEAFRWFYGRTREYMARTDMRTIRLMDVQADDIARVGPLLPGVPFLMPDYGHAGPTLYSALTYDLPTGQSVFRAVTSGSGPQNLADQIRTRAGAGRPAFVNAFIWNWGSNLGDLKKTLELLGPDYVAVTPSQLNELYRAARQTPRRR</sequence>
<dbReference type="Gene3D" id="3.20.20.490">
    <property type="entry name" value="GxGYxYP glycoside hydrolase, C-terminal domain"/>
    <property type="match status" value="1"/>
</dbReference>
<dbReference type="PANTHER" id="PTHR37321:SF1">
    <property type="entry name" value="EXPORTED PROTEIN"/>
    <property type="match status" value="1"/>
</dbReference>
<dbReference type="EMBL" id="CADCTO010000111">
    <property type="protein sequence ID" value="CAA9227825.1"/>
    <property type="molecule type" value="Genomic_DNA"/>
</dbReference>
<dbReference type="InterPro" id="IPR032626">
    <property type="entry name" value="GxGYxYP_N_1st"/>
</dbReference>
<evidence type="ECO:0000259" key="5">
    <source>
        <dbReference type="Pfam" id="PF20957"/>
    </source>
</evidence>
<dbReference type="PANTHER" id="PTHR37321">
    <property type="entry name" value="EXPORTED PROTEIN-RELATED"/>
    <property type="match status" value="1"/>
</dbReference>
<dbReference type="InterPro" id="IPR048309">
    <property type="entry name" value="GxGYxYP_N_3rd"/>
</dbReference>
<gene>
    <name evidence="7" type="ORF">AVDCRST_MAG63-822</name>
</gene>
<feature type="domain" description="GxGYxYP putative glycoside hydrolase C-terminal" evidence="3">
    <location>
        <begin position="768"/>
        <end position="991"/>
    </location>
</feature>
<evidence type="ECO:0000259" key="6">
    <source>
        <dbReference type="Pfam" id="PF20958"/>
    </source>
</evidence>
<feature type="transmembrane region" description="Helical" evidence="2">
    <location>
        <begin position="21"/>
        <end position="42"/>
    </location>
</feature>
<dbReference type="Pfam" id="PF20957">
    <property type="entry name" value="GxGYxYP_N_2nd"/>
    <property type="match status" value="1"/>
</dbReference>
<evidence type="ECO:0000313" key="7">
    <source>
        <dbReference type="EMBL" id="CAA9227825.1"/>
    </source>
</evidence>
<feature type="domain" description="GxGYxYP putative glycoside hydrolase second N-terminal" evidence="5">
    <location>
        <begin position="574"/>
        <end position="631"/>
    </location>
</feature>
<keyword evidence="2" id="KW-0472">Membrane</keyword>
<proteinExistence type="predicted"/>
<accession>A0A6J4HLM4</accession>
<dbReference type="AlphaFoldDB" id="A0A6J4HLM4"/>
<keyword evidence="2" id="KW-1133">Transmembrane helix</keyword>
<feature type="region of interest" description="Disordered" evidence="1">
    <location>
        <begin position="340"/>
        <end position="360"/>
    </location>
</feature>
<feature type="domain" description="GxGYxYP putative glycoside hydrolase third N-terminal" evidence="6">
    <location>
        <begin position="644"/>
        <end position="747"/>
    </location>
</feature>
<dbReference type="InterPro" id="IPR048310">
    <property type="entry name" value="GxGYxYP_N_2nd"/>
</dbReference>